<comment type="cofactor">
    <cofactor evidence="6">
        <name>Zn(2+)</name>
        <dbReference type="ChEBI" id="CHEBI:29105"/>
    </cofactor>
    <text evidence="6">Binds 1 zinc ion per subunit.</text>
</comment>
<dbReference type="SUPFAM" id="SSF52091">
    <property type="entry name" value="SpoIIaa-like"/>
    <property type="match status" value="1"/>
</dbReference>
<evidence type="ECO:0000256" key="7">
    <source>
        <dbReference type="SAM" id="Phobius"/>
    </source>
</evidence>
<dbReference type="NCBIfam" id="NF011765">
    <property type="entry name" value="PRK15219.1"/>
    <property type="match status" value="1"/>
</dbReference>
<dbReference type="SMART" id="SM00947">
    <property type="entry name" value="Pro_CA"/>
    <property type="match status" value="1"/>
</dbReference>
<feature type="transmembrane region" description="Helical" evidence="7">
    <location>
        <begin position="348"/>
        <end position="366"/>
    </location>
</feature>
<keyword evidence="6" id="KW-0862">Zinc</keyword>
<protein>
    <submittedName>
        <fullName evidence="9">Carbonic anhydrase</fullName>
    </submittedName>
</protein>
<sequence length="743" mass="80329">MKTQTTEIRMNSNSEMNNGGLFANLKYDLPAGVAVFLITIPLSLGIALASGAPLFSGLIAGIISGLVVAPLSGSSLGISGATAGLAMIVWTAIDKLGFNGFLLSLVIAGVFQIIMGLSKAGVIAYYFPSSVVNGMLSGMGLILFLKQIPHAIGYDRDYEGDTSFIQADNYSSFTELAHMLEFSSPTAIMIALTSLAILFLWEQPFMKKHRFFQLFQGALIAILAAVLINEGLQSFYPELALSGNHLVMIPVLNNAGDLLSQLHFPDFSLLNNPAVYLAALAIAVVASLKTLLSVEAVDKMDPYKRVTPTNRELIVQGIGNACSGLIGGLPMAQVVVRSSIGIQSGARTKATGIICGVLLLFAVIFIPTMINKIPLASLASVLLVVGYKLIRPKVFTTMYKAGMYHFIPFCVTILGMIFTDLLIGLVIGLIFALFSILLENYKSAFYFNESHIGNKTILRLSEHISFLNKANIQQTLEQLPDYSEVVIDATRSKYIDYDVFEIIENFKIEAQRKHIKLTIENLRGFGVLQPVENARAPTYDTQQSLTPAKVLALLKEGNERFVNNLKSNRNLLEQINDTRKGQFPIAIILSCMDSRTSVELIFDQGLGDVFSARVAGNVINDDILGSMEYACKLAGSKLIVVLGHSHCGAVKGACANVELDHLSGLLHKIKPAVDAVQAEESVGISAGNDEIVQKVADKNVQLTVEQIKSKSPLLDAMLQSGEIGIVGGMYDIETGKVKFYADV</sequence>
<dbReference type="GO" id="GO:0016020">
    <property type="term" value="C:membrane"/>
    <property type="evidence" value="ECO:0007669"/>
    <property type="project" value="UniProtKB-SubCell"/>
</dbReference>
<feature type="transmembrane region" description="Helical" evidence="7">
    <location>
        <begin position="405"/>
        <end position="438"/>
    </location>
</feature>
<keyword evidence="4 7" id="KW-1133">Transmembrane helix</keyword>
<proteinExistence type="inferred from homology"/>
<keyword evidence="5 7" id="KW-0472">Membrane</keyword>
<feature type="transmembrane region" description="Helical" evidence="7">
    <location>
        <begin position="31"/>
        <end position="55"/>
    </location>
</feature>
<evidence type="ECO:0000256" key="4">
    <source>
        <dbReference type="ARBA" id="ARBA00022989"/>
    </source>
</evidence>
<evidence type="ECO:0000256" key="5">
    <source>
        <dbReference type="ARBA" id="ARBA00023136"/>
    </source>
</evidence>
<comment type="caution">
    <text evidence="9">The sequence shown here is derived from an EMBL/GenBank/DDBJ whole genome shotgun (WGS) entry which is preliminary data.</text>
</comment>
<evidence type="ECO:0000256" key="6">
    <source>
        <dbReference type="PIRSR" id="PIRSR601765-1"/>
    </source>
</evidence>
<dbReference type="InterPro" id="IPR002645">
    <property type="entry name" value="STAS_dom"/>
</dbReference>
<keyword evidence="6" id="KW-0479">Metal-binding</keyword>
<organism evidence="9 10">
    <name type="scientific">Methylobacter tundripaludum</name>
    <dbReference type="NCBI Taxonomy" id="173365"/>
    <lineage>
        <taxon>Bacteria</taxon>
        <taxon>Pseudomonadati</taxon>
        <taxon>Pseudomonadota</taxon>
        <taxon>Gammaproteobacteria</taxon>
        <taxon>Methylococcales</taxon>
        <taxon>Methylococcaceae</taxon>
        <taxon>Methylobacter</taxon>
    </lineage>
</organism>
<evidence type="ECO:0000313" key="9">
    <source>
        <dbReference type="EMBL" id="PPK72109.1"/>
    </source>
</evidence>
<keyword evidence="10" id="KW-1185">Reference proteome</keyword>
<dbReference type="SUPFAM" id="SSF53056">
    <property type="entry name" value="beta-carbonic anhydrase, cab"/>
    <property type="match status" value="1"/>
</dbReference>
<dbReference type="Pfam" id="PF00484">
    <property type="entry name" value="Pro_CA"/>
    <property type="match status" value="1"/>
</dbReference>
<feature type="binding site" evidence="6">
    <location>
        <position position="591"/>
    </location>
    <ligand>
        <name>Zn(2+)</name>
        <dbReference type="ChEBI" id="CHEBI:29105"/>
    </ligand>
</feature>
<dbReference type="GO" id="GO:0008270">
    <property type="term" value="F:zinc ion binding"/>
    <property type="evidence" value="ECO:0007669"/>
    <property type="project" value="InterPro"/>
</dbReference>
<comment type="subcellular location">
    <subcellularLocation>
        <location evidence="1">Membrane</location>
        <topology evidence="1">Multi-pass membrane protein</topology>
    </subcellularLocation>
</comment>
<evidence type="ECO:0000256" key="2">
    <source>
        <dbReference type="ARBA" id="ARBA00006217"/>
    </source>
</evidence>
<feature type="binding site" evidence="6">
    <location>
        <position position="644"/>
    </location>
    <ligand>
        <name>Zn(2+)</name>
        <dbReference type="ChEBI" id="CHEBI:29105"/>
    </ligand>
</feature>
<dbReference type="InterPro" id="IPR036874">
    <property type="entry name" value="Carbonic_anhydrase_sf"/>
</dbReference>
<feature type="domain" description="STAS" evidence="8">
    <location>
        <begin position="457"/>
        <end position="532"/>
    </location>
</feature>
<dbReference type="InterPro" id="IPR011547">
    <property type="entry name" value="SLC26A/SulP_dom"/>
</dbReference>
<dbReference type="Gene3D" id="3.40.1050.10">
    <property type="entry name" value="Carbonic anhydrase"/>
    <property type="match status" value="1"/>
</dbReference>
<dbReference type="GO" id="GO:0004089">
    <property type="term" value="F:carbonate dehydratase activity"/>
    <property type="evidence" value="ECO:0007669"/>
    <property type="project" value="InterPro"/>
</dbReference>
<dbReference type="InterPro" id="IPR001765">
    <property type="entry name" value="Carbonic_anhydrase"/>
</dbReference>
<feature type="transmembrane region" description="Helical" evidence="7">
    <location>
        <begin position="96"/>
        <end position="117"/>
    </location>
</feature>
<evidence type="ECO:0000259" key="8">
    <source>
        <dbReference type="PROSITE" id="PS50801"/>
    </source>
</evidence>
<dbReference type="PROSITE" id="PS50801">
    <property type="entry name" value="STAS"/>
    <property type="match status" value="1"/>
</dbReference>
<feature type="binding site" evidence="6">
    <location>
        <position position="593"/>
    </location>
    <ligand>
        <name>Zn(2+)</name>
        <dbReference type="ChEBI" id="CHEBI:29105"/>
    </ligand>
</feature>
<feature type="transmembrane region" description="Helical" evidence="7">
    <location>
        <begin position="124"/>
        <end position="145"/>
    </location>
</feature>
<feature type="transmembrane region" description="Helical" evidence="7">
    <location>
        <begin position="182"/>
        <end position="201"/>
    </location>
</feature>
<dbReference type="EMBL" id="PTIY01000005">
    <property type="protein sequence ID" value="PPK72109.1"/>
    <property type="molecule type" value="Genomic_DNA"/>
</dbReference>
<evidence type="ECO:0000256" key="3">
    <source>
        <dbReference type="ARBA" id="ARBA00022692"/>
    </source>
</evidence>
<feature type="transmembrane region" description="Helical" evidence="7">
    <location>
        <begin position="274"/>
        <end position="292"/>
    </location>
</feature>
<dbReference type="PANTHER" id="PTHR11814">
    <property type="entry name" value="SULFATE TRANSPORTER"/>
    <property type="match status" value="1"/>
</dbReference>
<name>A0A2S6H3N9_9GAMM</name>
<keyword evidence="3 7" id="KW-0812">Transmembrane</keyword>
<dbReference type="AlphaFoldDB" id="A0A2S6H3N9"/>
<dbReference type="GO" id="GO:0055085">
    <property type="term" value="P:transmembrane transport"/>
    <property type="evidence" value="ECO:0007669"/>
    <property type="project" value="InterPro"/>
</dbReference>
<reference evidence="9 10" key="1">
    <citation type="submission" date="2018-02" db="EMBL/GenBank/DDBJ databases">
        <title>Subsurface microbial communities from deep shales in Ohio and West Virginia, USA.</title>
        <authorList>
            <person name="Wrighton K."/>
        </authorList>
    </citation>
    <scope>NUCLEOTIDE SEQUENCE [LARGE SCALE GENOMIC DNA]</scope>
    <source>
        <strain evidence="9 10">OWC-G53F</strain>
    </source>
</reference>
<feature type="binding site" evidence="6">
    <location>
        <position position="647"/>
    </location>
    <ligand>
        <name>Zn(2+)</name>
        <dbReference type="ChEBI" id="CHEBI:29105"/>
    </ligand>
</feature>
<feature type="transmembrane region" description="Helical" evidence="7">
    <location>
        <begin position="213"/>
        <end position="232"/>
    </location>
</feature>
<dbReference type="InterPro" id="IPR001902">
    <property type="entry name" value="SLC26A/SulP_fam"/>
</dbReference>
<comment type="similarity">
    <text evidence="2">Belongs to the beta-class carbonic anhydrase family.</text>
</comment>
<feature type="transmembrane region" description="Helical" evidence="7">
    <location>
        <begin position="67"/>
        <end position="90"/>
    </location>
</feature>
<evidence type="ECO:0000313" key="10">
    <source>
        <dbReference type="Proteomes" id="UP000238071"/>
    </source>
</evidence>
<dbReference type="Proteomes" id="UP000238071">
    <property type="component" value="Unassembled WGS sequence"/>
</dbReference>
<gene>
    <name evidence="9" type="ORF">B0F88_105221</name>
</gene>
<dbReference type="Pfam" id="PF01740">
    <property type="entry name" value="STAS"/>
    <property type="match status" value="1"/>
</dbReference>
<feature type="transmembrane region" description="Helical" evidence="7">
    <location>
        <begin position="373"/>
        <end position="390"/>
    </location>
</feature>
<accession>A0A2S6H3N9</accession>
<evidence type="ECO:0000256" key="1">
    <source>
        <dbReference type="ARBA" id="ARBA00004141"/>
    </source>
</evidence>
<dbReference type="CDD" id="cd03378">
    <property type="entry name" value="beta_CA_cladeC"/>
    <property type="match status" value="1"/>
</dbReference>
<dbReference type="Pfam" id="PF00916">
    <property type="entry name" value="Sulfate_transp"/>
    <property type="match status" value="1"/>
</dbReference>
<dbReference type="InterPro" id="IPR036513">
    <property type="entry name" value="STAS_dom_sf"/>
</dbReference>